<evidence type="ECO:0000313" key="3">
    <source>
        <dbReference type="EMBL" id="OOF91274.1"/>
    </source>
</evidence>
<dbReference type="PANTHER" id="PTHR44169:SF15">
    <property type="entry name" value="CHAIN DEHYDROGENASE_REDUCTASE (AYR1), PUTATIVE (AFU_ORTHOLOGUE AFUA_4G04530)-RELATED"/>
    <property type="match status" value="1"/>
</dbReference>
<dbReference type="VEuPathDB" id="FungiDB:ASPCADRAFT_400059"/>
<name>A0A1R3R9W4_ASPC5</name>
<dbReference type="Gene3D" id="3.40.50.720">
    <property type="entry name" value="NAD(P)-binding Rossmann-like Domain"/>
    <property type="match status" value="1"/>
</dbReference>
<proteinExistence type="inferred from homology"/>
<protein>
    <recommendedName>
        <fullName evidence="5">Short chain dehydrogenase/reductase</fullName>
    </recommendedName>
</protein>
<reference evidence="4" key="1">
    <citation type="journal article" date="2017" name="Genome Biol.">
        <title>Comparative genomics reveals high biological diversity and specific adaptations in the industrially and medically important fungal genus Aspergillus.</title>
        <authorList>
            <person name="de Vries R.P."/>
            <person name="Riley R."/>
            <person name="Wiebenga A."/>
            <person name="Aguilar-Osorio G."/>
            <person name="Amillis S."/>
            <person name="Uchima C.A."/>
            <person name="Anderluh G."/>
            <person name="Asadollahi M."/>
            <person name="Askin M."/>
            <person name="Barry K."/>
            <person name="Battaglia E."/>
            <person name="Bayram O."/>
            <person name="Benocci T."/>
            <person name="Braus-Stromeyer S.A."/>
            <person name="Caldana C."/>
            <person name="Canovas D."/>
            <person name="Cerqueira G.C."/>
            <person name="Chen F."/>
            <person name="Chen W."/>
            <person name="Choi C."/>
            <person name="Clum A."/>
            <person name="Dos Santos R.A."/>
            <person name="Damasio A.R."/>
            <person name="Diallinas G."/>
            <person name="Emri T."/>
            <person name="Fekete E."/>
            <person name="Flipphi M."/>
            <person name="Freyberg S."/>
            <person name="Gallo A."/>
            <person name="Gournas C."/>
            <person name="Habgood R."/>
            <person name="Hainaut M."/>
            <person name="Harispe M.L."/>
            <person name="Henrissat B."/>
            <person name="Hilden K.S."/>
            <person name="Hope R."/>
            <person name="Hossain A."/>
            <person name="Karabika E."/>
            <person name="Karaffa L."/>
            <person name="Karanyi Z."/>
            <person name="Krasevec N."/>
            <person name="Kuo A."/>
            <person name="Kusch H."/>
            <person name="LaButti K."/>
            <person name="Lagendijk E.L."/>
            <person name="Lapidus A."/>
            <person name="Levasseur A."/>
            <person name="Lindquist E."/>
            <person name="Lipzen A."/>
            <person name="Logrieco A.F."/>
            <person name="MacCabe A."/>
            <person name="Maekelae M.R."/>
            <person name="Malavazi I."/>
            <person name="Melin P."/>
            <person name="Meyer V."/>
            <person name="Mielnichuk N."/>
            <person name="Miskei M."/>
            <person name="Molnar A.P."/>
            <person name="Mule G."/>
            <person name="Ngan C.Y."/>
            <person name="Orejas M."/>
            <person name="Orosz E."/>
            <person name="Ouedraogo J.P."/>
            <person name="Overkamp K.M."/>
            <person name="Park H.-S."/>
            <person name="Perrone G."/>
            <person name="Piumi F."/>
            <person name="Punt P.J."/>
            <person name="Ram A.F."/>
            <person name="Ramon A."/>
            <person name="Rauscher S."/>
            <person name="Record E."/>
            <person name="Riano-Pachon D.M."/>
            <person name="Robert V."/>
            <person name="Roehrig J."/>
            <person name="Ruller R."/>
            <person name="Salamov A."/>
            <person name="Salih N.S."/>
            <person name="Samson R.A."/>
            <person name="Sandor E."/>
            <person name="Sanguinetti M."/>
            <person name="Schuetze T."/>
            <person name="Sepcic K."/>
            <person name="Shelest E."/>
            <person name="Sherlock G."/>
            <person name="Sophianopoulou V."/>
            <person name="Squina F.M."/>
            <person name="Sun H."/>
            <person name="Susca A."/>
            <person name="Todd R.B."/>
            <person name="Tsang A."/>
            <person name="Unkles S.E."/>
            <person name="van de Wiele N."/>
            <person name="van Rossen-Uffink D."/>
            <person name="Oliveira J.V."/>
            <person name="Vesth T.C."/>
            <person name="Visser J."/>
            <person name="Yu J.-H."/>
            <person name="Zhou M."/>
            <person name="Andersen M.R."/>
            <person name="Archer D.B."/>
            <person name="Baker S.E."/>
            <person name="Benoit I."/>
            <person name="Brakhage A.A."/>
            <person name="Braus G.H."/>
            <person name="Fischer R."/>
            <person name="Frisvad J.C."/>
            <person name="Goldman G.H."/>
            <person name="Houbraken J."/>
            <person name="Oakley B."/>
            <person name="Pocsi I."/>
            <person name="Scazzocchio C."/>
            <person name="Seiboth B."/>
            <person name="vanKuyk P.A."/>
            <person name="Wortman J."/>
            <person name="Dyer P.S."/>
            <person name="Grigoriev I.V."/>
        </authorList>
    </citation>
    <scope>NUCLEOTIDE SEQUENCE [LARGE SCALE GENOMIC DNA]</scope>
    <source>
        <strain evidence="4">ITEM 5010</strain>
    </source>
</reference>
<evidence type="ECO:0000256" key="2">
    <source>
        <dbReference type="ARBA" id="ARBA00023002"/>
    </source>
</evidence>
<dbReference type="PANTHER" id="PTHR44169">
    <property type="entry name" value="NADPH-DEPENDENT 1-ACYLDIHYDROXYACETONE PHOSPHATE REDUCTASE"/>
    <property type="match status" value="1"/>
</dbReference>
<dbReference type="InterPro" id="IPR036291">
    <property type="entry name" value="NAD(P)-bd_dom_sf"/>
</dbReference>
<evidence type="ECO:0008006" key="5">
    <source>
        <dbReference type="Google" id="ProtNLM"/>
    </source>
</evidence>
<dbReference type="STRING" id="602072.A0A1R3R9W4"/>
<accession>A0A1R3R9W4</accession>
<dbReference type="GO" id="GO:0004806">
    <property type="term" value="F:triacylglycerol lipase activity"/>
    <property type="evidence" value="ECO:0007669"/>
    <property type="project" value="TreeGrafter"/>
</dbReference>
<dbReference type="AlphaFoldDB" id="A0A1R3R9W4"/>
<dbReference type="OMA" id="SKTRWIW"/>
<keyword evidence="2" id="KW-0560">Oxidoreductase</keyword>
<dbReference type="PRINTS" id="PR00081">
    <property type="entry name" value="GDHRDH"/>
</dbReference>
<dbReference type="EMBL" id="KV907511">
    <property type="protein sequence ID" value="OOF91274.1"/>
    <property type="molecule type" value="Genomic_DNA"/>
</dbReference>
<dbReference type="GO" id="GO:0006654">
    <property type="term" value="P:phosphatidic acid biosynthetic process"/>
    <property type="evidence" value="ECO:0007669"/>
    <property type="project" value="TreeGrafter"/>
</dbReference>
<sequence length="272" mass="30135">MAAIEDKRRSVLITGCSSGGIGNSLVRGFHRNSLRVFATAREAKTIEELASIGIETSRLIVDDEEHVRQCFAEVKANLGEKGLEYLINNAHVDYTVPAIEAGPSEVRASFETNVFAIISICKTFLPLLMKAKGTIVQTGSVAGVVPYVFGSCVNVTTVVTGGIQSHIARIQRTLAPNSYYAPIEDEYNRRVTHDYDGAMPNVADARSILTQDLYGSAPWRWIWPWAQGQESCVWEGNESWVIWLFTGGWAWNGLAESIVTKMFKLYKLRRTG</sequence>
<evidence type="ECO:0000313" key="4">
    <source>
        <dbReference type="Proteomes" id="UP000188318"/>
    </source>
</evidence>
<dbReference type="InterPro" id="IPR002347">
    <property type="entry name" value="SDR_fam"/>
</dbReference>
<dbReference type="SUPFAM" id="SSF51735">
    <property type="entry name" value="NAD(P)-binding Rossmann-fold domains"/>
    <property type="match status" value="1"/>
</dbReference>
<gene>
    <name evidence="3" type="ORF">ASPCADRAFT_400059</name>
</gene>
<dbReference type="GO" id="GO:0005783">
    <property type="term" value="C:endoplasmic reticulum"/>
    <property type="evidence" value="ECO:0007669"/>
    <property type="project" value="TreeGrafter"/>
</dbReference>
<keyword evidence="4" id="KW-1185">Reference proteome</keyword>
<evidence type="ECO:0000256" key="1">
    <source>
        <dbReference type="ARBA" id="ARBA00006484"/>
    </source>
</evidence>
<dbReference type="Proteomes" id="UP000188318">
    <property type="component" value="Unassembled WGS sequence"/>
</dbReference>
<comment type="similarity">
    <text evidence="1">Belongs to the short-chain dehydrogenases/reductases (SDR) family.</text>
</comment>
<dbReference type="GO" id="GO:0005811">
    <property type="term" value="C:lipid droplet"/>
    <property type="evidence" value="ECO:0007669"/>
    <property type="project" value="TreeGrafter"/>
</dbReference>
<dbReference type="OrthoDB" id="2102561at2759"/>
<dbReference type="Pfam" id="PF00106">
    <property type="entry name" value="adh_short"/>
    <property type="match status" value="1"/>
</dbReference>
<organism evidence="3 4">
    <name type="scientific">Aspergillus carbonarius (strain ITEM 5010)</name>
    <dbReference type="NCBI Taxonomy" id="602072"/>
    <lineage>
        <taxon>Eukaryota</taxon>
        <taxon>Fungi</taxon>
        <taxon>Dikarya</taxon>
        <taxon>Ascomycota</taxon>
        <taxon>Pezizomycotina</taxon>
        <taxon>Eurotiomycetes</taxon>
        <taxon>Eurotiomycetidae</taxon>
        <taxon>Eurotiales</taxon>
        <taxon>Aspergillaceae</taxon>
        <taxon>Aspergillus</taxon>
        <taxon>Aspergillus subgen. Circumdati</taxon>
    </lineage>
</organism>
<dbReference type="GO" id="GO:0019433">
    <property type="term" value="P:triglyceride catabolic process"/>
    <property type="evidence" value="ECO:0007669"/>
    <property type="project" value="TreeGrafter"/>
</dbReference>
<dbReference type="GO" id="GO:0000140">
    <property type="term" value="F:acylglycerone-phosphate reductase (NADP+) activity"/>
    <property type="evidence" value="ECO:0007669"/>
    <property type="project" value="TreeGrafter"/>
</dbReference>